<protein>
    <submittedName>
        <fullName evidence="1">Uncharacterized protein</fullName>
    </submittedName>
</protein>
<proteinExistence type="predicted"/>
<accession>A0A2C3WR10</accession>
<dbReference type="AlphaFoldDB" id="A0A2C3WR10"/>
<gene>
    <name evidence="1" type="ORF">CN613_18705</name>
</gene>
<sequence>MAIDTNIKTDYFKLYIDYEEELDLTSFIKILEALNNINYEVCEELGLEYTDHKLKIRSIYSGSIWIEFVTLVANAPANIIYSALGSALFASVPFIKNKLREKQDNKKLKKKTKNNKNDLDNNQIKYVSLDNAERDTEFVKKISDSIDILKKQKLSYDALWKLRDLKRVIPLHGGGKIALHIESYQNMLNHLEKLETEAPELFDKKIPGNLSKFKQQIINIISEDSKTIIKTLEPSDAEPFVIINHGSLGIEPPDYIEKSLGKSISNFVEEVWDNKQIKKCSILIDTESGRELNIEIKDQNDHL</sequence>
<organism evidence="1 2">
    <name type="scientific">Bacillus pseudomycoides</name>
    <dbReference type="NCBI Taxonomy" id="64104"/>
    <lineage>
        <taxon>Bacteria</taxon>
        <taxon>Bacillati</taxon>
        <taxon>Bacillota</taxon>
        <taxon>Bacilli</taxon>
        <taxon>Bacillales</taxon>
        <taxon>Bacillaceae</taxon>
        <taxon>Bacillus</taxon>
        <taxon>Bacillus cereus group</taxon>
    </lineage>
</organism>
<evidence type="ECO:0000313" key="1">
    <source>
        <dbReference type="EMBL" id="PEM67426.1"/>
    </source>
</evidence>
<dbReference type="EMBL" id="NUDP01000064">
    <property type="protein sequence ID" value="PEM67426.1"/>
    <property type="molecule type" value="Genomic_DNA"/>
</dbReference>
<evidence type="ECO:0000313" key="2">
    <source>
        <dbReference type="Proteomes" id="UP000219775"/>
    </source>
</evidence>
<reference evidence="1 2" key="1">
    <citation type="submission" date="2017-09" db="EMBL/GenBank/DDBJ databases">
        <title>Large-scale bioinformatics analysis of Bacillus genomes uncovers conserved roles of natural products in bacterial physiology.</title>
        <authorList>
            <consortium name="Agbiome Team Llc"/>
            <person name="Bleich R.M."/>
            <person name="Grubbs K.J."/>
            <person name="Santa Maria K.C."/>
            <person name="Allen S.E."/>
            <person name="Farag S."/>
            <person name="Shank E.A."/>
            <person name="Bowers A."/>
        </authorList>
    </citation>
    <scope>NUCLEOTIDE SEQUENCE [LARGE SCALE GENOMIC DNA]</scope>
    <source>
        <strain evidence="1 2">AFS009893</strain>
    </source>
</reference>
<dbReference type="Proteomes" id="UP000219775">
    <property type="component" value="Unassembled WGS sequence"/>
</dbReference>
<dbReference type="RefSeq" id="WP_097847597.1">
    <property type="nucleotide sequence ID" value="NZ_NUBH01000066.1"/>
</dbReference>
<name>A0A2C3WR10_9BACI</name>
<comment type="caution">
    <text evidence="1">The sequence shown here is derived from an EMBL/GenBank/DDBJ whole genome shotgun (WGS) entry which is preliminary data.</text>
</comment>